<name>A0ABP3XZA6_9FLAO</name>
<keyword evidence="3" id="KW-1185">Reference proteome</keyword>
<dbReference type="EMBL" id="BAAAFH010000006">
    <property type="protein sequence ID" value="GAA0874774.1"/>
    <property type="molecule type" value="Genomic_DNA"/>
</dbReference>
<evidence type="ECO:0000313" key="3">
    <source>
        <dbReference type="Proteomes" id="UP001501126"/>
    </source>
</evidence>
<feature type="transmembrane region" description="Helical" evidence="1">
    <location>
        <begin position="28"/>
        <end position="47"/>
    </location>
</feature>
<keyword evidence="1" id="KW-0472">Membrane</keyword>
<sequence length="294" mass="34056">MSGVFLMYQEIPQELDLGVWGNYPSPDIIWLTVISAVIVSFNAYLINNTFNSNDFLERNTYVVGFIYIVGCFTISIVDNPGVLLFHFFDILSIRQLFFVRQNDDAKRAIFNGALLLGIGLSFFPHAFPLLLFPFFTLIVIRPFVWREYALIFLAYVGVLAYIITYEHYYPSGNFIHHFWEQNSGFSWSLISLIQFSAWVLLLLVSFFVINKKIIRSGLRFKRLITLSWISVLLLIFSEFIHFLNIKEYVMISQVGTTFLVATGISLARVPAVYNILLYFLLLFAIYIQVGLKFF</sequence>
<reference evidence="3" key="1">
    <citation type="journal article" date="2019" name="Int. J. Syst. Evol. Microbiol.">
        <title>The Global Catalogue of Microorganisms (GCM) 10K type strain sequencing project: providing services to taxonomists for standard genome sequencing and annotation.</title>
        <authorList>
            <consortium name="The Broad Institute Genomics Platform"/>
            <consortium name="The Broad Institute Genome Sequencing Center for Infectious Disease"/>
            <person name="Wu L."/>
            <person name="Ma J."/>
        </authorList>
    </citation>
    <scope>NUCLEOTIDE SEQUENCE [LARGE SCALE GENOMIC DNA]</scope>
    <source>
        <strain evidence="3">JCM 16083</strain>
    </source>
</reference>
<organism evidence="2 3">
    <name type="scientific">Wandonia haliotis</name>
    <dbReference type="NCBI Taxonomy" id="574963"/>
    <lineage>
        <taxon>Bacteria</taxon>
        <taxon>Pseudomonadati</taxon>
        <taxon>Bacteroidota</taxon>
        <taxon>Flavobacteriia</taxon>
        <taxon>Flavobacteriales</taxon>
        <taxon>Crocinitomicaceae</taxon>
        <taxon>Wandonia</taxon>
    </lineage>
</organism>
<accession>A0ABP3XZA6</accession>
<feature type="transmembrane region" description="Helical" evidence="1">
    <location>
        <begin position="222"/>
        <end position="242"/>
    </location>
</feature>
<feature type="transmembrane region" description="Helical" evidence="1">
    <location>
        <begin position="108"/>
        <end position="136"/>
    </location>
</feature>
<feature type="transmembrane region" description="Helical" evidence="1">
    <location>
        <begin position="148"/>
        <end position="165"/>
    </location>
</feature>
<feature type="transmembrane region" description="Helical" evidence="1">
    <location>
        <begin position="273"/>
        <end position="291"/>
    </location>
</feature>
<feature type="transmembrane region" description="Helical" evidence="1">
    <location>
        <begin position="59"/>
        <end position="88"/>
    </location>
</feature>
<comment type="caution">
    <text evidence="2">The sequence shown here is derived from an EMBL/GenBank/DDBJ whole genome shotgun (WGS) entry which is preliminary data.</text>
</comment>
<gene>
    <name evidence="2" type="ORF">GCM10009118_11820</name>
</gene>
<protein>
    <submittedName>
        <fullName evidence="2">Uncharacterized protein</fullName>
    </submittedName>
</protein>
<dbReference type="Proteomes" id="UP001501126">
    <property type="component" value="Unassembled WGS sequence"/>
</dbReference>
<proteinExistence type="predicted"/>
<evidence type="ECO:0000313" key="2">
    <source>
        <dbReference type="EMBL" id="GAA0874774.1"/>
    </source>
</evidence>
<evidence type="ECO:0000256" key="1">
    <source>
        <dbReference type="SAM" id="Phobius"/>
    </source>
</evidence>
<keyword evidence="1" id="KW-0812">Transmembrane</keyword>
<keyword evidence="1" id="KW-1133">Transmembrane helix</keyword>
<feature type="transmembrane region" description="Helical" evidence="1">
    <location>
        <begin position="185"/>
        <end position="210"/>
    </location>
</feature>